<evidence type="ECO:0000313" key="8">
    <source>
        <dbReference type="EMBL" id="KAJ7308400.1"/>
    </source>
</evidence>
<comment type="caution">
    <text evidence="8">The sequence shown here is derived from an EMBL/GenBank/DDBJ whole genome shotgun (WGS) entry which is preliminary data.</text>
</comment>
<dbReference type="OrthoDB" id="10252718at2759"/>
<organism evidence="8 9">
    <name type="scientific">Phrynocephalus forsythii</name>
    <dbReference type="NCBI Taxonomy" id="171643"/>
    <lineage>
        <taxon>Eukaryota</taxon>
        <taxon>Metazoa</taxon>
        <taxon>Chordata</taxon>
        <taxon>Craniata</taxon>
        <taxon>Vertebrata</taxon>
        <taxon>Euteleostomi</taxon>
        <taxon>Lepidosauria</taxon>
        <taxon>Squamata</taxon>
        <taxon>Bifurcata</taxon>
        <taxon>Unidentata</taxon>
        <taxon>Episquamata</taxon>
        <taxon>Toxicofera</taxon>
        <taxon>Iguania</taxon>
        <taxon>Acrodonta</taxon>
        <taxon>Agamidae</taxon>
        <taxon>Agaminae</taxon>
        <taxon>Phrynocephalus</taxon>
    </lineage>
</organism>
<evidence type="ECO:0000256" key="7">
    <source>
        <dbReference type="ARBA" id="ARBA00035179"/>
    </source>
</evidence>
<evidence type="ECO:0000256" key="3">
    <source>
        <dbReference type="ARBA" id="ARBA00022980"/>
    </source>
</evidence>
<gene>
    <name evidence="8" type="ORF">JRQ81_008942</name>
</gene>
<keyword evidence="9" id="KW-1185">Reference proteome</keyword>
<sequence length="131" mass="15038">MAWLFGAAGLCRRGSAIRLWPSDPGLLALGPGARGYKKPGKAKTVVKQDFKDLEVCKDPVMLTTHAMGVNFYKEGPEVKLKPDSEYPEWLFSMDLGPPKKVEELDPETLEYWRRLRVVNIRHEIKLKKRYH</sequence>
<reference evidence="8" key="1">
    <citation type="journal article" date="2023" name="DNA Res.">
        <title>Chromosome-level genome assembly of Phrynocephalus forsythii using third-generation DNA sequencing and Hi-C analysis.</title>
        <authorList>
            <person name="Qi Y."/>
            <person name="Zhao W."/>
            <person name="Zhao Y."/>
            <person name="Niu C."/>
            <person name="Cao S."/>
            <person name="Zhang Y."/>
        </authorList>
    </citation>
    <scope>NUCLEOTIDE SEQUENCE</scope>
    <source>
        <tissue evidence="8">Muscle</tissue>
    </source>
</reference>
<dbReference type="InterPro" id="IPR013870">
    <property type="entry name" value="Ribosomal_mL54"/>
</dbReference>
<dbReference type="GO" id="GO:0005762">
    <property type="term" value="C:mitochondrial large ribosomal subunit"/>
    <property type="evidence" value="ECO:0007669"/>
    <property type="project" value="TreeGrafter"/>
</dbReference>
<dbReference type="EMBL" id="JAPFRF010000018">
    <property type="protein sequence ID" value="KAJ7308400.1"/>
    <property type="molecule type" value="Genomic_DNA"/>
</dbReference>
<dbReference type="Proteomes" id="UP001142489">
    <property type="component" value="Unassembled WGS sequence"/>
</dbReference>
<comment type="similarity">
    <text evidence="6">Belongs to the mitochondrion-specific ribosomal protein mL54 family.</text>
</comment>
<accession>A0A9Q0XAY0</accession>
<keyword evidence="3" id="KW-0689">Ribosomal protein</keyword>
<evidence type="ECO:0000313" key="9">
    <source>
        <dbReference type="Proteomes" id="UP001142489"/>
    </source>
</evidence>
<keyword evidence="4" id="KW-0496">Mitochondrion</keyword>
<dbReference type="PANTHER" id="PTHR28595">
    <property type="entry name" value="39S RIBOSOMAL PROTEIN L54, MITOCHONDRIAL"/>
    <property type="match status" value="1"/>
</dbReference>
<dbReference type="GO" id="GO:0003735">
    <property type="term" value="F:structural constituent of ribosome"/>
    <property type="evidence" value="ECO:0007669"/>
    <property type="project" value="TreeGrafter"/>
</dbReference>
<proteinExistence type="inferred from homology"/>
<name>A0A9Q0XAY0_9SAUR</name>
<dbReference type="Pfam" id="PF08561">
    <property type="entry name" value="Ribosomal_L37"/>
    <property type="match status" value="1"/>
</dbReference>
<keyword evidence="2" id="KW-0809">Transit peptide</keyword>
<evidence type="ECO:0000256" key="5">
    <source>
        <dbReference type="ARBA" id="ARBA00023274"/>
    </source>
</evidence>
<evidence type="ECO:0000256" key="4">
    <source>
        <dbReference type="ARBA" id="ARBA00023128"/>
    </source>
</evidence>
<keyword evidence="5" id="KW-0687">Ribonucleoprotein</keyword>
<evidence type="ECO:0000256" key="2">
    <source>
        <dbReference type="ARBA" id="ARBA00022946"/>
    </source>
</evidence>
<dbReference type="PANTHER" id="PTHR28595:SF1">
    <property type="entry name" value="LARGE RIBOSOMAL SUBUNIT PROTEIN ML54"/>
    <property type="match status" value="1"/>
</dbReference>
<evidence type="ECO:0000256" key="6">
    <source>
        <dbReference type="ARBA" id="ARBA00033752"/>
    </source>
</evidence>
<comment type="subcellular location">
    <subcellularLocation>
        <location evidence="1">Mitochondrion</location>
    </subcellularLocation>
</comment>
<protein>
    <recommendedName>
        <fullName evidence="7">Large ribosomal subunit protein mL54</fullName>
    </recommendedName>
</protein>
<evidence type="ECO:0000256" key="1">
    <source>
        <dbReference type="ARBA" id="ARBA00004173"/>
    </source>
</evidence>
<dbReference type="AlphaFoldDB" id="A0A9Q0XAY0"/>